<dbReference type="PANTHER" id="PTHR31046">
    <property type="entry name" value="TRANSMEMBRANE PROTEIN 121"/>
    <property type="match status" value="1"/>
</dbReference>
<comment type="similarity">
    <text evidence="1">Belongs to the TMEM121 family.</text>
</comment>
<proteinExistence type="evidence at transcript level"/>
<dbReference type="InterPro" id="IPR032776">
    <property type="entry name" value="CECR6/TMEM121"/>
</dbReference>
<feature type="non-terminal residue" evidence="2">
    <location>
        <position position="1"/>
    </location>
</feature>
<evidence type="ECO:0000313" key="2">
    <source>
        <dbReference type="EMBL" id="ADM53422.1"/>
    </source>
</evidence>
<reference evidence="2" key="1">
    <citation type="submission" date="2010-06" db="EMBL/GenBank/DDBJ databases">
        <title>A novel Hole orthologue from the colonial ascidian Botryllus schlosseri.</title>
        <authorList>
            <person name="Ballarin L."/>
            <person name="Schiavon F."/>
            <person name="Franchi N."/>
        </authorList>
    </citation>
    <scope>NUCLEOTIDE SEQUENCE</scope>
</reference>
<feature type="non-terminal residue" evidence="2">
    <location>
        <position position="147"/>
    </location>
</feature>
<accession>V9HXG8</accession>
<dbReference type="EMBL" id="HM591304">
    <property type="protein sequence ID" value="ADM53422.1"/>
    <property type="molecule type" value="mRNA"/>
</dbReference>
<sequence length="147" mass="16704">RLASIFQPEITLVGNKNMTTEDLMIAYSRIGIRSKYEAVLKSCDYSNWAKKLLTLFQATFIPTLYLLPVGADYIRTVTNLRELDEIKMRSLWVIFDLLDILELQSSMWESRQGELPFAAFAATSCYCCVILAVLPPISLVELNGKNE</sequence>
<dbReference type="AlphaFoldDB" id="V9HXG8"/>
<dbReference type="PANTHER" id="PTHR31046:SF1">
    <property type="entry name" value="TRANSMEMBRANE PROTEIN 121"/>
    <property type="match status" value="1"/>
</dbReference>
<evidence type="ECO:0000256" key="1">
    <source>
        <dbReference type="ARBA" id="ARBA00007711"/>
    </source>
</evidence>
<dbReference type="InterPro" id="IPR042314">
    <property type="entry name" value="TMEM121"/>
</dbReference>
<organism evidence="2">
    <name type="scientific">Botryllus schlosseri</name>
    <name type="common">Golden star tunicate</name>
    <name type="synonym">Alcyonium schlosseri</name>
    <dbReference type="NCBI Taxonomy" id="30301"/>
    <lineage>
        <taxon>Eukaryota</taxon>
        <taxon>Metazoa</taxon>
        <taxon>Chordata</taxon>
        <taxon>Tunicata</taxon>
        <taxon>Ascidiacea</taxon>
        <taxon>Stolidobranchia</taxon>
        <taxon>Styelidae</taxon>
        <taxon>Botryllus</taxon>
    </lineage>
</organism>
<protein>
    <submittedName>
        <fullName evidence="2">Hole-like protein</fullName>
    </submittedName>
</protein>
<dbReference type="Pfam" id="PF14997">
    <property type="entry name" value="CECR6_TMEM121"/>
    <property type="match status" value="1"/>
</dbReference>
<name>V9HXG8_BOTSH</name>